<protein>
    <submittedName>
        <fullName evidence="1">Uncharacterized protein</fullName>
    </submittedName>
</protein>
<comment type="caution">
    <text evidence="1">The sequence shown here is derived from an EMBL/GenBank/DDBJ whole genome shotgun (WGS) entry which is preliminary data.</text>
</comment>
<proteinExistence type="predicted"/>
<keyword evidence="2" id="KW-1185">Reference proteome</keyword>
<name>A0ACC0BL63_CATRO</name>
<gene>
    <name evidence="1" type="ORF">M9H77_13754</name>
</gene>
<reference evidence="2" key="1">
    <citation type="journal article" date="2023" name="Nat. Plants">
        <title>Single-cell RNA sequencing provides a high-resolution roadmap for understanding the multicellular compartmentation of specialized metabolism.</title>
        <authorList>
            <person name="Sun S."/>
            <person name="Shen X."/>
            <person name="Li Y."/>
            <person name="Li Y."/>
            <person name="Wang S."/>
            <person name="Li R."/>
            <person name="Zhang H."/>
            <person name="Shen G."/>
            <person name="Guo B."/>
            <person name="Wei J."/>
            <person name="Xu J."/>
            <person name="St-Pierre B."/>
            <person name="Chen S."/>
            <person name="Sun C."/>
        </authorList>
    </citation>
    <scope>NUCLEOTIDE SEQUENCE [LARGE SCALE GENOMIC DNA]</scope>
</reference>
<evidence type="ECO:0000313" key="2">
    <source>
        <dbReference type="Proteomes" id="UP001060085"/>
    </source>
</evidence>
<evidence type="ECO:0000313" key="1">
    <source>
        <dbReference type="EMBL" id="KAI5673390.1"/>
    </source>
</evidence>
<organism evidence="1 2">
    <name type="scientific">Catharanthus roseus</name>
    <name type="common">Madagascar periwinkle</name>
    <name type="synonym">Vinca rosea</name>
    <dbReference type="NCBI Taxonomy" id="4058"/>
    <lineage>
        <taxon>Eukaryota</taxon>
        <taxon>Viridiplantae</taxon>
        <taxon>Streptophyta</taxon>
        <taxon>Embryophyta</taxon>
        <taxon>Tracheophyta</taxon>
        <taxon>Spermatophyta</taxon>
        <taxon>Magnoliopsida</taxon>
        <taxon>eudicotyledons</taxon>
        <taxon>Gunneridae</taxon>
        <taxon>Pentapetalae</taxon>
        <taxon>asterids</taxon>
        <taxon>lamiids</taxon>
        <taxon>Gentianales</taxon>
        <taxon>Apocynaceae</taxon>
        <taxon>Rauvolfioideae</taxon>
        <taxon>Vinceae</taxon>
        <taxon>Catharanthinae</taxon>
        <taxon>Catharanthus</taxon>
    </lineage>
</organism>
<dbReference type="Proteomes" id="UP001060085">
    <property type="component" value="Linkage Group LG03"/>
</dbReference>
<dbReference type="EMBL" id="CM044703">
    <property type="protein sequence ID" value="KAI5673390.1"/>
    <property type="molecule type" value="Genomic_DNA"/>
</dbReference>
<accession>A0ACC0BL63</accession>
<sequence length="228" mass="25425">MVLYACDTRLDLHRIQLRGNDHTYWGTQHASHVEAWYQWRWMICWPCLRRKCRRLFGDAWSLSAVLWTALHHSTISSRRSLFNCCIAVPGSTYRNGVLVEVRGALVDSLVKHEYVEPGHVEVERGEGSGGGQLTVDPFDNPNLDIPSFSLGLTPASPSLPTPHSTSFGFSGFRAPPPPGTSDSSTPHRLISQASPSNEEEREDDMDGVQHYGFGHRVGKKTTRVTPSD</sequence>